<dbReference type="Pfam" id="PF00175">
    <property type="entry name" value="NAD_binding_1"/>
    <property type="match status" value="1"/>
</dbReference>
<feature type="domain" description="2Fe-2S ferredoxin-type" evidence="2">
    <location>
        <begin position="3"/>
        <end position="84"/>
    </location>
</feature>
<dbReference type="Pfam" id="PF00111">
    <property type="entry name" value="Fer2"/>
    <property type="match status" value="1"/>
</dbReference>
<dbReference type="InterPro" id="IPR008333">
    <property type="entry name" value="Cbr1-like_FAD-bd_dom"/>
</dbReference>
<dbReference type="Gene3D" id="3.10.20.30">
    <property type="match status" value="1"/>
</dbReference>
<feature type="compositionally biased region" description="Low complexity" evidence="1">
    <location>
        <begin position="350"/>
        <end position="363"/>
    </location>
</feature>
<name>A0ABT7AIA7_9HYPH</name>
<dbReference type="Pfam" id="PF00970">
    <property type="entry name" value="FAD_binding_6"/>
    <property type="match status" value="1"/>
</dbReference>
<feature type="region of interest" description="Disordered" evidence="1">
    <location>
        <begin position="329"/>
        <end position="384"/>
    </location>
</feature>
<dbReference type="Proteomes" id="UP001321492">
    <property type="component" value="Unassembled WGS sequence"/>
</dbReference>
<dbReference type="PROSITE" id="PS51384">
    <property type="entry name" value="FAD_FR"/>
    <property type="match status" value="1"/>
</dbReference>
<protein>
    <submittedName>
        <fullName evidence="4">2Fe-2S iron-sulfur cluster-binding protein</fullName>
    </submittedName>
</protein>
<evidence type="ECO:0000259" key="2">
    <source>
        <dbReference type="PROSITE" id="PS51085"/>
    </source>
</evidence>
<dbReference type="InterPro" id="IPR050415">
    <property type="entry name" value="MRET"/>
</dbReference>
<dbReference type="PRINTS" id="PR00410">
    <property type="entry name" value="PHEHYDRXLASE"/>
</dbReference>
<gene>
    <name evidence="4" type="ORF">QNA08_12825</name>
</gene>
<comment type="caution">
    <text evidence="4">The sequence shown here is derived from an EMBL/GenBank/DDBJ whole genome shotgun (WGS) entry which is preliminary data.</text>
</comment>
<dbReference type="PANTHER" id="PTHR47354:SF5">
    <property type="entry name" value="PROTEIN RFBI"/>
    <property type="match status" value="1"/>
</dbReference>
<sequence>MSAKCTLTINGHTIRAGIGETLVDAALGGRILVPHDCCSGQCETCRVRVVAGSVDDQGTGEGDTVLACLATLAGDAAIAFDEVPAVVKRAGQVASLRRLSPEVVEVALRLREPLTYLPGQYASVAFAGFPARDYSPAPRADGGLDPRELVLHVRVLADGAVSSALGGAIGVGHKVQVRGPFGHAFFRRGDGLLVLVAGGTGWAPIWAVAREACLTQPGRDIVVVVGARDLSGLYMRRSLDWLREHGVREIIMTSEADAAGDVRLGRPTNYLPSLGPQDMVYVAGAPGLVEAVKRKALAAGAFCFADPFLPGTQRVSLVGRVARLLRAPGSSAEAGAPLSPRPARLDPRPAEAAAGERGAGQPAVAAPRRPLQTTLFGPRSSGRR</sequence>
<feature type="domain" description="FAD-binding FR-type" evidence="3">
    <location>
        <begin position="86"/>
        <end position="187"/>
    </location>
</feature>
<dbReference type="RefSeq" id="WP_283741104.1">
    <property type="nucleotide sequence ID" value="NZ_JASJEV010000007.1"/>
</dbReference>
<accession>A0ABT7AIA7</accession>
<dbReference type="Gene3D" id="3.40.50.80">
    <property type="entry name" value="Nucleotide-binding domain of ferredoxin-NADP reductase (FNR) module"/>
    <property type="match status" value="1"/>
</dbReference>
<evidence type="ECO:0000313" key="4">
    <source>
        <dbReference type="EMBL" id="MDJ1159121.1"/>
    </source>
</evidence>
<dbReference type="SUPFAM" id="SSF63380">
    <property type="entry name" value="Riboflavin synthase domain-like"/>
    <property type="match status" value="1"/>
</dbReference>
<dbReference type="InterPro" id="IPR001433">
    <property type="entry name" value="OxRdtase_FAD/NAD-bd"/>
</dbReference>
<dbReference type="InterPro" id="IPR039261">
    <property type="entry name" value="FNR_nucleotide-bd"/>
</dbReference>
<evidence type="ECO:0000256" key="1">
    <source>
        <dbReference type="SAM" id="MobiDB-lite"/>
    </source>
</evidence>
<keyword evidence="5" id="KW-1185">Reference proteome</keyword>
<dbReference type="InterPro" id="IPR012675">
    <property type="entry name" value="Beta-grasp_dom_sf"/>
</dbReference>
<dbReference type="CDD" id="cd00207">
    <property type="entry name" value="fer2"/>
    <property type="match status" value="1"/>
</dbReference>
<dbReference type="PROSITE" id="PS51085">
    <property type="entry name" value="2FE2S_FER_2"/>
    <property type="match status" value="1"/>
</dbReference>
<evidence type="ECO:0000313" key="5">
    <source>
        <dbReference type="Proteomes" id="UP001321492"/>
    </source>
</evidence>
<dbReference type="EMBL" id="JASJEV010000007">
    <property type="protein sequence ID" value="MDJ1159121.1"/>
    <property type="molecule type" value="Genomic_DNA"/>
</dbReference>
<reference evidence="4 5" key="1">
    <citation type="submission" date="2023-05" db="EMBL/GenBank/DDBJ databases">
        <title>Chelatococcus sp. nov., a moderately thermophilic bacterium isolated from hot spring microbial mat.</title>
        <authorList>
            <person name="Hu C.-J."/>
            <person name="Li W.-J."/>
        </authorList>
    </citation>
    <scope>NUCLEOTIDE SEQUENCE [LARGE SCALE GENOMIC DNA]</scope>
    <source>
        <strain evidence="4 5">SYSU G07232</strain>
    </source>
</reference>
<dbReference type="SUPFAM" id="SSF54292">
    <property type="entry name" value="2Fe-2S ferredoxin-like"/>
    <property type="match status" value="1"/>
</dbReference>
<organism evidence="4 5">
    <name type="scientific">Chelatococcus albus</name>
    <dbReference type="NCBI Taxonomy" id="3047466"/>
    <lineage>
        <taxon>Bacteria</taxon>
        <taxon>Pseudomonadati</taxon>
        <taxon>Pseudomonadota</taxon>
        <taxon>Alphaproteobacteria</taxon>
        <taxon>Hyphomicrobiales</taxon>
        <taxon>Chelatococcaceae</taxon>
        <taxon>Chelatococcus</taxon>
    </lineage>
</organism>
<dbReference type="CDD" id="cd06194">
    <property type="entry name" value="FNR_N-term_Iron_sulfur_binding"/>
    <property type="match status" value="1"/>
</dbReference>
<dbReference type="InterPro" id="IPR017927">
    <property type="entry name" value="FAD-bd_FR_type"/>
</dbReference>
<dbReference type="InterPro" id="IPR017938">
    <property type="entry name" value="Riboflavin_synthase-like_b-brl"/>
</dbReference>
<proteinExistence type="predicted"/>
<dbReference type="InterPro" id="IPR001041">
    <property type="entry name" value="2Fe-2S_ferredoxin-type"/>
</dbReference>
<evidence type="ECO:0000259" key="3">
    <source>
        <dbReference type="PROSITE" id="PS51384"/>
    </source>
</evidence>
<dbReference type="SUPFAM" id="SSF52343">
    <property type="entry name" value="Ferredoxin reductase-like, C-terminal NADP-linked domain"/>
    <property type="match status" value="1"/>
</dbReference>
<dbReference type="Gene3D" id="2.40.30.10">
    <property type="entry name" value="Translation factors"/>
    <property type="match status" value="1"/>
</dbReference>
<dbReference type="InterPro" id="IPR036010">
    <property type="entry name" value="2Fe-2S_ferredoxin-like_sf"/>
</dbReference>
<dbReference type="PANTHER" id="PTHR47354">
    <property type="entry name" value="NADH OXIDOREDUCTASE HCR"/>
    <property type="match status" value="1"/>
</dbReference>